<proteinExistence type="inferred from homology"/>
<evidence type="ECO:0000256" key="7">
    <source>
        <dbReference type="ARBA" id="ARBA00049489"/>
    </source>
</evidence>
<dbReference type="FunFam" id="3.40.50.1980:FF:000026">
    <property type="entry name" value="Histidinol dehydrogenase"/>
    <property type="match status" value="1"/>
</dbReference>
<evidence type="ECO:0000256" key="14">
    <source>
        <dbReference type="RuleBase" id="RU004175"/>
    </source>
</evidence>
<feature type="active site" description="Proton acceptor" evidence="8 10">
    <location>
        <position position="331"/>
    </location>
</feature>
<dbReference type="PROSITE" id="PS00611">
    <property type="entry name" value="HISOL_DEHYDROGENASE"/>
    <property type="match status" value="1"/>
</dbReference>
<dbReference type="Gene3D" id="3.40.50.1980">
    <property type="entry name" value="Nitrogenase molybdenum iron protein domain"/>
    <property type="match status" value="2"/>
</dbReference>
<feature type="binding site" evidence="8 11">
    <location>
        <position position="194"/>
    </location>
    <ligand>
        <name>NAD(+)</name>
        <dbReference type="ChEBI" id="CHEBI:57540"/>
    </ligand>
</feature>
<evidence type="ECO:0000256" key="6">
    <source>
        <dbReference type="ARBA" id="ARBA00023002"/>
    </source>
</evidence>
<feature type="binding site" evidence="8 12">
    <location>
        <position position="240"/>
    </location>
    <ligand>
        <name>substrate</name>
    </ligand>
</feature>
<comment type="pathway">
    <text evidence="8">Amino-acid biosynthesis; L-histidine biosynthesis; L-histidine from 5-phospho-alpha-D-ribose 1-diphosphate: step 9/9.</text>
</comment>
<dbReference type="RefSeq" id="WP_089862216.1">
    <property type="nucleotide sequence ID" value="NZ_FOTI01000035.1"/>
</dbReference>
<dbReference type="InterPro" id="IPR012131">
    <property type="entry name" value="Hstdl_DH"/>
</dbReference>
<protein>
    <recommendedName>
        <fullName evidence="3 8">Histidinol dehydrogenase</fullName>
        <shortName evidence="8">HDH</shortName>
        <ecNumber evidence="3 8">1.1.1.23</ecNumber>
    </recommendedName>
</protein>
<feature type="binding site" evidence="8 12">
    <location>
        <position position="262"/>
    </location>
    <ligand>
        <name>substrate</name>
    </ligand>
</feature>
<dbReference type="GO" id="GO:0005829">
    <property type="term" value="C:cytosol"/>
    <property type="evidence" value="ECO:0007669"/>
    <property type="project" value="TreeGrafter"/>
</dbReference>
<comment type="catalytic activity">
    <reaction evidence="7 8">
        <text>L-histidinol + 2 NAD(+) + H2O = L-histidine + 2 NADH + 3 H(+)</text>
        <dbReference type="Rhea" id="RHEA:20641"/>
        <dbReference type="ChEBI" id="CHEBI:15377"/>
        <dbReference type="ChEBI" id="CHEBI:15378"/>
        <dbReference type="ChEBI" id="CHEBI:57540"/>
        <dbReference type="ChEBI" id="CHEBI:57595"/>
        <dbReference type="ChEBI" id="CHEBI:57699"/>
        <dbReference type="ChEBI" id="CHEBI:57945"/>
        <dbReference type="EC" id="1.1.1.23"/>
    </reaction>
</comment>
<dbReference type="AlphaFoldDB" id="A0A1I4L0B3"/>
<evidence type="ECO:0000256" key="11">
    <source>
        <dbReference type="PIRSR" id="PIRSR000099-2"/>
    </source>
</evidence>
<evidence type="ECO:0000256" key="5">
    <source>
        <dbReference type="ARBA" id="ARBA00022833"/>
    </source>
</evidence>
<keyword evidence="8" id="KW-0368">Histidine biosynthesis</keyword>
<dbReference type="InterPro" id="IPR022695">
    <property type="entry name" value="Histidinol_DH_monofunct"/>
</dbReference>
<evidence type="ECO:0000256" key="13">
    <source>
        <dbReference type="PIRSR" id="PIRSR000099-4"/>
    </source>
</evidence>
<dbReference type="Gene3D" id="1.20.5.1300">
    <property type="match status" value="1"/>
</dbReference>
<dbReference type="EC" id="1.1.1.23" evidence="3 8"/>
<gene>
    <name evidence="8" type="primary">hisD</name>
    <name evidence="15" type="ORF">SAMN02983006_02175</name>
</gene>
<evidence type="ECO:0000256" key="10">
    <source>
        <dbReference type="PIRSR" id="PIRSR000099-1"/>
    </source>
</evidence>
<dbReference type="PANTHER" id="PTHR21256:SF2">
    <property type="entry name" value="HISTIDINE BIOSYNTHESIS TRIFUNCTIONAL PROTEIN"/>
    <property type="match status" value="1"/>
</dbReference>
<feature type="binding site" evidence="8 12">
    <location>
        <position position="331"/>
    </location>
    <ligand>
        <name>substrate</name>
    </ligand>
</feature>
<dbReference type="GO" id="GO:0004399">
    <property type="term" value="F:histidinol dehydrogenase activity"/>
    <property type="evidence" value="ECO:0007669"/>
    <property type="project" value="UniProtKB-UniRule"/>
</dbReference>
<dbReference type="NCBIfam" id="TIGR00069">
    <property type="entry name" value="hisD"/>
    <property type="match status" value="1"/>
</dbReference>
<comment type="cofactor">
    <cofactor evidence="8 13">
        <name>Zn(2+)</name>
        <dbReference type="ChEBI" id="CHEBI:29105"/>
    </cofactor>
    <text evidence="8 13">Binds 1 zinc ion per subunit.</text>
</comment>
<dbReference type="Proteomes" id="UP000199006">
    <property type="component" value="Unassembled WGS sequence"/>
</dbReference>
<dbReference type="InterPro" id="IPR016161">
    <property type="entry name" value="Ald_DH/histidinol_DH"/>
</dbReference>
<feature type="binding site" evidence="8 12">
    <location>
        <position position="418"/>
    </location>
    <ligand>
        <name>substrate</name>
    </ligand>
</feature>
<feature type="binding site" evidence="8 11">
    <location>
        <position position="217"/>
    </location>
    <ligand>
        <name>NAD(+)</name>
        <dbReference type="ChEBI" id="CHEBI:57540"/>
    </ligand>
</feature>
<dbReference type="UniPathway" id="UPA00031">
    <property type="reaction ID" value="UER00014"/>
</dbReference>
<dbReference type="SUPFAM" id="SSF53720">
    <property type="entry name" value="ALDH-like"/>
    <property type="match status" value="1"/>
</dbReference>
<feature type="binding site" evidence="8 13">
    <location>
        <position position="265"/>
    </location>
    <ligand>
        <name>Zn(2+)</name>
        <dbReference type="ChEBI" id="CHEBI:29105"/>
    </ligand>
</feature>
<evidence type="ECO:0000256" key="4">
    <source>
        <dbReference type="ARBA" id="ARBA00022723"/>
    </source>
</evidence>
<organism evidence="15 16">
    <name type="scientific">Halanaerobium salsuginis</name>
    <dbReference type="NCBI Taxonomy" id="29563"/>
    <lineage>
        <taxon>Bacteria</taxon>
        <taxon>Bacillati</taxon>
        <taxon>Bacillota</taxon>
        <taxon>Clostridia</taxon>
        <taxon>Halanaerobiales</taxon>
        <taxon>Halanaerobiaceae</taxon>
        <taxon>Halanaerobium</taxon>
    </lineage>
</organism>
<dbReference type="EMBL" id="FOTI01000035">
    <property type="protein sequence ID" value="SFL84276.1"/>
    <property type="molecule type" value="Genomic_DNA"/>
</dbReference>
<dbReference type="PIRSF" id="PIRSF000099">
    <property type="entry name" value="Histidinol_dh"/>
    <property type="match status" value="1"/>
</dbReference>
<feature type="binding site" evidence="8 11">
    <location>
        <position position="132"/>
    </location>
    <ligand>
        <name>NAD(+)</name>
        <dbReference type="ChEBI" id="CHEBI:57540"/>
    </ligand>
</feature>
<feature type="binding site" evidence="8 12">
    <location>
        <position position="423"/>
    </location>
    <ligand>
        <name>substrate</name>
    </ligand>
</feature>
<feature type="active site" description="Proton acceptor" evidence="8 10">
    <location>
        <position position="330"/>
    </location>
</feature>
<accession>A0A1I4L0B3</accession>
<keyword evidence="16" id="KW-1185">Reference proteome</keyword>
<dbReference type="Pfam" id="PF00815">
    <property type="entry name" value="Histidinol_dh"/>
    <property type="match status" value="1"/>
</dbReference>
<dbReference type="HAMAP" id="MF_01024">
    <property type="entry name" value="HisD"/>
    <property type="match status" value="1"/>
</dbReference>
<evidence type="ECO:0000256" key="2">
    <source>
        <dbReference type="ARBA" id="ARBA00010178"/>
    </source>
</evidence>
<dbReference type="PRINTS" id="PR00083">
    <property type="entry name" value="HOLDHDRGNASE"/>
</dbReference>
<dbReference type="CDD" id="cd06572">
    <property type="entry name" value="Histidinol_dh"/>
    <property type="match status" value="1"/>
</dbReference>
<feature type="binding site" evidence="8 13">
    <location>
        <position position="364"/>
    </location>
    <ligand>
        <name>Zn(2+)</name>
        <dbReference type="ChEBI" id="CHEBI:29105"/>
    </ligand>
</feature>
<reference evidence="15 16" key="1">
    <citation type="submission" date="2016-10" db="EMBL/GenBank/DDBJ databases">
        <authorList>
            <person name="de Groot N.N."/>
        </authorList>
    </citation>
    <scope>NUCLEOTIDE SEQUENCE [LARGE SCALE GENOMIC DNA]</scope>
    <source>
        <strain evidence="15 16">ATCC 51327</strain>
    </source>
</reference>
<evidence type="ECO:0000256" key="9">
    <source>
        <dbReference type="PIRNR" id="PIRNR000099"/>
    </source>
</evidence>
<feature type="binding site" evidence="8 13">
    <location>
        <position position="262"/>
    </location>
    <ligand>
        <name>Zn(2+)</name>
        <dbReference type="ChEBI" id="CHEBI:29105"/>
    </ligand>
</feature>
<evidence type="ECO:0000256" key="1">
    <source>
        <dbReference type="ARBA" id="ARBA00003850"/>
    </source>
</evidence>
<comment type="function">
    <text evidence="1 8">Catalyzes the sequential NAD-dependent oxidations of L-histidinol to L-histidinaldehyde and then to L-histidine.</text>
</comment>
<dbReference type="OrthoDB" id="9805269at2"/>
<dbReference type="InterPro" id="IPR001692">
    <property type="entry name" value="Histidinol_DH_CS"/>
</dbReference>
<feature type="binding site" evidence="8 13">
    <location>
        <position position="423"/>
    </location>
    <ligand>
        <name>Zn(2+)</name>
        <dbReference type="ChEBI" id="CHEBI:29105"/>
    </ligand>
</feature>
<dbReference type="STRING" id="29563.SAMN02983006_02175"/>
<evidence type="ECO:0000313" key="15">
    <source>
        <dbReference type="EMBL" id="SFL84276.1"/>
    </source>
</evidence>
<dbReference type="FunFam" id="3.40.50.1980:FF:000001">
    <property type="entry name" value="Histidinol dehydrogenase"/>
    <property type="match status" value="1"/>
</dbReference>
<dbReference type="GO" id="GO:0008270">
    <property type="term" value="F:zinc ion binding"/>
    <property type="evidence" value="ECO:0007669"/>
    <property type="project" value="UniProtKB-UniRule"/>
</dbReference>
<evidence type="ECO:0000256" key="12">
    <source>
        <dbReference type="PIRSR" id="PIRSR000099-3"/>
    </source>
</evidence>
<evidence type="ECO:0000256" key="8">
    <source>
        <dbReference type="HAMAP-Rule" id="MF_01024"/>
    </source>
</evidence>
<keyword evidence="8" id="KW-0028">Amino-acid biosynthesis</keyword>
<feature type="binding site" evidence="8 12">
    <location>
        <position position="265"/>
    </location>
    <ligand>
        <name>substrate</name>
    </ligand>
</feature>
<keyword evidence="8 11" id="KW-0520">NAD</keyword>
<keyword evidence="6 8" id="KW-0560">Oxidoreductase</keyword>
<comment type="similarity">
    <text evidence="2 8 9 14">Belongs to the histidinol dehydrogenase family.</text>
</comment>
<dbReference type="PANTHER" id="PTHR21256">
    <property type="entry name" value="HISTIDINOL DEHYDROGENASE HDH"/>
    <property type="match status" value="1"/>
</dbReference>
<name>A0A1I4L0B3_9FIRM</name>
<sequence>MLNLKRIKNGKENIEQLKKLLADRSGNNLEQYRQTAHKILEAVKLKGDQAVLDYTARFDQADLSAAELEVTAAEIEQAFAEVEQDFIAALKKAAFNIEDFHTEQKDKSWQKQKQPGIITGQICRPLKRAAVYVPGGRAAYPSSVLMTVIPAKVAGVQEIIMLTPPDKNGKINPVILAAASIAGVDKIFKVGGAQAIAAAAYGTATIPAVDIIVGPGNIYVSMAKELVFGQVKIDMIAGPSEIMILAEGSSNPAFIAADLMSQAEHDPLAAAILVTDSPELITEVEAELNQQITLLSKKEIIIESLNNYGIIIEVENQAAALEMINLVAPEHLELAVENPFELLPAVENAGSIFLGEYTPEPIGDYYAGPNHVLPTNSTARFFSPLSVGDFVKYSGFMHYSKQALVEASSDVICLAEGEGLTAHANSVKVRSRNATDLDRND</sequence>
<feature type="binding site" evidence="8 12">
    <location>
        <position position="364"/>
    </location>
    <ligand>
        <name>substrate</name>
    </ligand>
</feature>
<keyword evidence="5 8" id="KW-0862">Zinc</keyword>
<evidence type="ECO:0000256" key="3">
    <source>
        <dbReference type="ARBA" id="ARBA00012965"/>
    </source>
</evidence>
<dbReference type="GO" id="GO:0051287">
    <property type="term" value="F:NAD binding"/>
    <property type="evidence" value="ECO:0007669"/>
    <property type="project" value="InterPro"/>
</dbReference>
<dbReference type="GO" id="GO:0000105">
    <property type="term" value="P:L-histidine biosynthetic process"/>
    <property type="evidence" value="ECO:0007669"/>
    <property type="project" value="UniProtKB-UniRule"/>
</dbReference>
<evidence type="ECO:0000313" key="16">
    <source>
        <dbReference type="Proteomes" id="UP000199006"/>
    </source>
</evidence>
<keyword evidence="4 8" id="KW-0479">Metal-binding</keyword>